<dbReference type="GO" id="GO:0009116">
    <property type="term" value="P:nucleoside metabolic process"/>
    <property type="evidence" value="ECO:0007669"/>
    <property type="project" value="InterPro"/>
</dbReference>
<sequence length="313" mass="31648">MSGSDSRPVVVLTALGLEYEAVRAHLSGLRRVVHGGTVFETGVLGTTGRAVALAEVGPGNRPTAVVTERARQHLDPWAVLFVGVAGALKRDVALGDVVVASRIHAYESAKHTPAGTLPRPQSWPASHPMLQAARHALRGREWHAGIPSDARGRWEGAGPAVHFKPIAAGEAVLNTSQGEVRRLLAEAFEDAAAIEMEGAGLAEAASIGGLEALVLRGLSDYADGAKATADASGSQPLAAAHAAAAAAAVIAALPAGPGEPPDSRGTGKGPGAGEPGAVGGPVQVNTAYTQGTVNAVQKGSLTIRGDRRLPPGV</sequence>
<evidence type="ECO:0000313" key="3">
    <source>
        <dbReference type="EMBL" id="BAJ33316.1"/>
    </source>
</evidence>
<evidence type="ECO:0000313" key="4">
    <source>
        <dbReference type="Proteomes" id="UP000007076"/>
    </source>
</evidence>
<dbReference type="PANTHER" id="PTHR46832">
    <property type="entry name" value="5'-METHYLTHIOADENOSINE/S-ADENOSYLHOMOCYSTEINE NUCLEOSIDASE"/>
    <property type="match status" value="1"/>
</dbReference>
<dbReference type="Pfam" id="PF01048">
    <property type="entry name" value="PNP_UDP_1"/>
    <property type="match status" value="1"/>
</dbReference>
<feature type="region of interest" description="Disordered" evidence="1">
    <location>
        <begin position="254"/>
        <end position="285"/>
    </location>
</feature>
<dbReference type="KEGG" id="ksk:KSE_75630"/>
<gene>
    <name evidence="3" type="ordered locus">KSE_75630</name>
</gene>
<dbReference type="SUPFAM" id="SSF53167">
    <property type="entry name" value="Purine and uridine phosphorylases"/>
    <property type="match status" value="1"/>
</dbReference>
<evidence type="ECO:0000256" key="1">
    <source>
        <dbReference type="SAM" id="MobiDB-lite"/>
    </source>
</evidence>
<name>E4NK18_KITSK</name>
<dbReference type="Proteomes" id="UP000007076">
    <property type="component" value="Chromosome"/>
</dbReference>
<organism evidence="3 4">
    <name type="scientific">Kitasatospora setae (strain ATCC 33774 / DSM 43861 / JCM 3304 / KCC A-0304 / NBRC 14216 / KM-6054)</name>
    <name type="common">Streptomyces setae</name>
    <dbReference type="NCBI Taxonomy" id="452652"/>
    <lineage>
        <taxon>Bacteria</taxon>
        <taxon>Bacillati</taxon>
        <taxon>Actinomycetota</taxon>
        <taxon>Actinomycetes</taxon>
        <taxon>Kitasatosporales</taxon>
        <taxon>Streptomycetaceae</taxon>
        <taxon>Kitasatospora</taxon>
    </lineage>
</organism>
<feature type="domain" description="Nucleoside phosphorylase" evidence="2">
    <location>
        <begin position="8"/>
        <end position="250"/>
    </location>
</feature>
<dbReference type="InterPro" id="IPR000845">
    <property type="entry name" value="Nucleoside_phosphorylase_d"/>
</dbReference>
<protein>
    <recommendedName>
        <fullName evidence="2">Nucleoside phosphorylase domain-containing protein</fullName>
    </recommendedName>
</protein>
<dbReference type="GO" id="GO:0008782">
    <property type="term" value="F:adenosylhomocysteine nucleosidase activity"/>
    <property type="evidence" value="ECO:0007669"/>
    <property type="project" value="TreeGrafter"/>
</dbReference>
<dbReference type="EMBL" id="AP010968">
    <property type="protein sequence ID" value="BAJ33316.1"/>
    <property type="molecule type" value="Genomic_DNA"/>
</dbReference>
<reference evidence="3 4" key="1">
    <citation type="journal article" date="2010" name="DNA Res.">
        <title>Genome sequence of Kitasatospora setae NBRC 14216T: an evolutionary snapshot of the family Streptomycetaceae.</title>
        <authorList>
            <person name="Ichikawa N."/>
            <person name="Oguchi A."/>
            <person name="Ikeda H."/>
            <person name="Ishikawa J."/>
            <person name="Kitani S."/>
            <person name="Watanabe Y."/>
            <person name="Nakamura S."/>
            <person name="Katano Y."/>
            <person name="Kishi E."/>
            <person name="Sasagawa M."/>
            <person name="Ankai A."/>
            <person name="Fukui S."/>
            <person name="Hashimoto Y."/>
            <person name="Kamata S."/>
            <person name="Otoguro M."/>
            <person name="Tanikawa S."/>
            <person name="Nihira T."/>
            <person name="Horinouchi S."/>
            <person name="Ohnishi Y."/>
            <person name="Hayakawa M."/>
            <person name="Kuzuyama T."/>
            <person name="Arisawa A."/>
            <person name="Nomoto F."/>
            <person name="Miura H."/>
            <person name="Takahashi Y."/>
            <person name="Fujita N."/>
        </authorList>
    </citation>
    <scope>NUCLEOTIDE SEQUENCE [LARGE SCALE GENOMIC DNA]</scope>
    <source>
        <strain evidence="4">ATCC 33774 / DSM 43861 / JCM 3304 / KCC A-0304 / NBRC 14216 / KM-6054</strain>
    </source>
</reference>
<dbReference type="GO" id="GO:0008930">
    <property type="term" value="F:methylthioadenosine nucleosidase activity"/>
    <property type="evidence" value="ECO:0007669"/>
    <property type="project" value="TreeGrafter"/>
</dbReference>
<dbReference type="AlphaFoldDB" id="E4NK18"/>
<accession>E4NK18</accession>
<dbReference type="STRING" id="452652.KSE_75630"/>
<dbReference type="GO" id="GO:0005829">
    <property type="term" value="C:cytosol"/>
    <property type="evidence" value="ECO:0007669"/>
    <property type="project" value="TreeGrafter"/>
</dbReference>
<dbReference type="eggNOG" id="COG0775">
    <property type="taxonomic scope" value="Bacteria"/>
</dbReference>
<dbReference type="InterPro" id="IPR035994">
    <property type="entry name" value="Nucleoside_phosphorylase_sf"/>
</dbReference>
<keyword evidence="4" id="KW-1185">Reference proteome</keyword>
<dbReference type="PANTHER" id="PTHR46832:SF1">
    <property type="entry name" value="5'-METHYLTHIOADENOSINE_S-ADENOSYLHOMOCYSTEINE NUCLEOSIDASE"/>
    <property type="match status" value="1"/>
</dbReference>
<dbReference type="Gene3D" id="3.40.50.1580">
    <property type="entry name" value="Nucleoside phosphorylase domain"/>
    <property type="match status" value="1"/>
</dbReference>
<dbReference type="HOGENOM" id="CLU_060897_0_0_11"/>
<dbReference type="GO" id="GO:0019284">
    <property type="term" value="P:L-methionine salvage from S-adenosylmethionine"/>
    <property type="evidence" value="ECO:0007669"/>
    <property type="project" value="TreeGrafter"/>
</dbReference>
<proteinExistence type="predicted"/>
<evidence type="ECO:0000259" key="2">
    <source>
        <dbReference type="Pfam" id="PF01048"/>
    </source>
</evidence>
<feature type="compositionally biased region" description="Gly residues" evidence="1">
    <location>
        <begin position="266"/>
        <end position="279"/>
    </location>
</feature>
<dbReference type="CDD" id="cd09008">
    <property type="entry name" value="MTAN"/>
    <property type="match status" value="1"/>
</dbReference>